<dbReference type="PROSITE" id="PS50011">
    <property type="entry name" value="PROTEIN_KINASE_DOM"/>
    <property type="match status" value="1"/>
</dbReference>
<organism evidence="5 6">
    <name type="scientific">Dreissena polymorpha</name>
    <name type="common">Zebra mussel</name>
    <name type="synonym">Mytilus polymorpha</name>
    <dbReference type="NCBI Taxonomy" id="45954"/>
    <lineage>
        <taxon>Eukaryota</taxon>
        <taxon>Metazoa</taxon>
        <taxon>Spiralia</taxon>
        <taxon>Lophotrochozoa</taxon>
        <taxon>Mollusca</taxon>
        <taxon>Bivalvia</taxon>
        <taxon>Autobranchia</taxon>
        <taxon>Heteroconchia</taxon>
        <taxon>Euheterodonta</taxon>
        <taxon>Imparidentia</taxon>
        <taxon>Neoheterodontei</taxon>
        <taxon>Myida</taxon>
        <taxon>Dreissenoidea</taxon>
        <taxon>Dreissenidae</taxon>
        <taxon>Dreissena</taxon>
    </lineage>
</organism>
<feature type="compositionally biased region" description="Polar residues" evidence="2">
    <location>
        <begin position="1103"/>
        <end position="1116"/>
    </location>
</feature>
<name>A0A9D4BA79_DREPO</name>
<dbReference type="SUPFAM" id="SSF56112">
    <property type="entry name" value="Protein kinase-like (PK-like)"/>
    <property type="match status" value="1"/>
</dbReference>
<dbReference type="InterPro" id="IPR011009">
    <property type="entry name" value="Kinase-like_dom_sf"/>
</dbReference>
<dbReference type="InterPro" id="IPR000719">
    <property type="entry name" value="Prot_kinase_dom"/>
</dbReference>
<dbReference type="GO" id="GO:0005524">
    <property type="term" value="F:ATP binding"/>
    <property type="evidence" value="ECO:0007669"/>
    <property type="project" value="InterPro"/>
</dbReference>
<dbReference type="GO" id="GO:0007169">
    <property type="term" value="P:cell surface receptor protein tyrosine kinase signaling pathway"/>
    <property type="evidence" value="ECO:0007669"/>
    <property type="project" value="TreeGrafter"/>
</dbReference>
<dbReference type="Proteomes" id="UP000828390">
    <property type="component" value="Unassembled WGS sequence"/>
</dbReference>
<proteinExistence type="predicted"/>
<comment type="subcellular location">
    <subcellularLocation>
        <location evidence="1">Membrane</location>
        <topology evidence="1">Single-pass type I membrane protein</topology>
    </subcellularLocation>
</comment>
<keyword evidence="3" id="KW-0472">Membrane</keyword>
<feature type="compositionally biased region" description="Low complexity" evidence="2">
    <location>
        <begin position="1117"/>
        <end position="1131"/>
    </location>
</feature>
<feature type="compositionally biased region" description="Basic and acidic residues" evidence="2">
    <location>
        <begin position="1171"/>
        <end position="1181"/>
    </location>
</feature>
<dbReference type="EMBL" id="JAIWYP010000016">
    <property type="protein sequence ID" value="KAH3695061.1"/>
    <property type="molecule type" value="Genomic_DNA"/>
</dbReference>
<dbReference type="Gene3D" id="2.10.220.10">
    <property type="entry name" value="Hormone Receptor, Insulin-like Growth Factor Receptor 1, Chain A, domain 2"/>
    <property type="match status" value="1"/>
</dbReference>
<feature type="transmembrane region" description="Helical" evidence="3">
    <location>
        <begin position="728"/>
        <end position="753"/>
    </location>
</feature>
<dbReference type="SMART" id="SM00181">
    <property type="entry name" value="EGF"/>
    <property type="match status" value="12"/>
</dbReference>
<feature type="region of interest" description="Disordered" evidence="2">
    <location>
        <begin position="1171"/>
        <end position="1193"/>
    </location>
</feature>
<evidence type="ECO:0000259" key="4">
    <source>
        <dbReference type="PROSITE" id="PS50011"/>
    </source>
</evidence>
<comment type="caution">
    <text evidence="5">The sequence shown here is derived from an EMBL/GenBank/DDBJ whole genome shotgun (WGS) entry which is preliminary data.</text>
</comment>
<accession>A0A9D4BA79</accession>
<reference evidence="5" key="2">
    <citation type="submission" date="2020-11" db="EMBL/GenBank/DDBJ databases">
        <authorList>
            <person name="McCartney M.A."/>
            <person name="Auch B."/>
            <person name="Kono T."/>
            <person name="Mallez S."/>
            <person name="Becker A."/>
            <person name="Gohl D.M."/>
            <person name="Silverstein K.A.T."/>
            <person name="Koren S."/>
            <person name="Bechman K.B."/>
            <person name="Herman A."/>
            <person name="Abrahante J.E."/>
            <person name="Garbe J."/>
        </authorList>
    </citation>
    <scope>NUCLEOTIDE SEQUENCE</scope>
    <source>
        <strain evidence="5">Duluth1</strain>
        <tissue evidence="5">Whole animal</tissue>
    </source>
</reference>
<dbReference type="PANTHER" id="PTHR24416:SF617">
    <property type="entry name" value="RET ONCOGENE, ISOFORM A"/>
    <property type="match status" value="1"/>
</dbReference>
<evidence type="ECO:0000313" key="5">
    <source>
        <dbReference type="EMBL" id="KAH3695061.1"/>
    </source>
</evidence>
<evidence type="ECO:0000256" key="1">
    <source>
        <dbReference type="ARBA" id="ARBA00004479"/>
    </source>
</evidence>
<dbReference type="InterPro" id="IPR000742">
    <property type="entry name" value="EGF"/>
</dbReference>
<feature type="compositionally biased region" description="Polar residues" evidence="2">
    <location>
        <begin position="1265"/>
        <end position="1288"/>
    </location>
</feature>
<keyword evidence="3" id="KW-1133">Transmembrane helix</keyword>
<feature type="region of interest" description="Disordered" evidence="2">
    <location>
        <begin position="1236"/>
        <end position="1306"/>
    </location>
</feature>
<dbReference type="GO" id="GO:0004714">
    <property type="term" value="F:transmembrane receptor protein tyrosine kinase activity"/>
    <property type="evidence" value="ECO:0007669"/>
    <property type="project" value="TreeGrafter"/>
</dbReference>
<feature type="compositionally biased region" description="Polar residues" evidence="2">
    <location>
        <begin position="1208"/>
        <end position="1219"/>
    </location>
</feature>
<dbReference type="PANTHER" id="PTHR24416">
    <property type="entry name" value="TYROSINE-PROTEIN KINASE RECEPTOR"/>
    <property type="match status" value="1"/>
</dbReference>
<dbReference type="Gene3D" id="1.10.510.10">
    <property type="entry name" value="Transferase(Phosphotransferase) domain 1"/>
    <property type="match status" value="1"/>
</dbReference>
<evidence type="ECO:0000256" key="2">
    <source>
        <dbReference type="SAM" id="MobiDB-lite"/>
    </source>
</evidence>
<dbReference type="Pfam" id="PF07714">
    <property type="entry name" value="PK_Tyr_Ser-Thr"/>
    <property type="match status" value="1"/>
</dbReference>
<feature type="region of interest" description="Disordered" evidence="2">
    <location>
        <begin position="1091"/>
        <end position="1139"/>
    </location>
</feature>
<evidence type="ECO:0000313" key="6">
    <source>
        <dbReference type="Proteomes" id="UP000828390"/>
    </source>
</evidence>
<feature type="domain" description="Protein kinase" evidence="4">
    <location>
        <begin position="817"/>
        <end position="1091"/>
    </location>
</feature>
<dbReference type="SUPFAM" id="SSF57184">
    <property type="entry name" value="Growth factor receptor domain"/>
    <property type="match status" value="2"/>
</dbReference>
<dbReference type="PRINTS" id="PR00109">
    <property type="entry name" value="TYRKINASE"/>
</dbReference>
<dbReference type="GO" id="GO:0005886">
    <property type="term" value="C:plasma membrane"/>
    <property type="evidence" value="ECO:0007669"/>
    <property type="project" value="TreeGrafter"/>
</dbReference>
<keyword evidence="6" id="KW-1185">Reference proteome</keyword>
<dbReference type="InterPro" id="IPR050122">
    <property type="entry name" value="RTK"/>
</dbReference>
<dbReference type="InterPro" id="IPR009030">
    <property type="entry name" value="Growth_fac_rcpt_cys_sf"/>
</dbReference>
<evidence type="ECO:0000256" key="3">
    <source>
        <dbReference type="SAM" id="Phobius"/>
    </source>
</evidence>
<dbReference type="GO" id="GO:0043235">
    <property type="term" value="C:receptor complex"/>
    <property type="evidence" value="ECO:0007669"/>
    <property type="project" value="TreeGrafter"/>
</dbReference>
<protein>
    <recommendedName>
        <fullName evidence="4">Protein kinase domain-containing protein</fullName>
    </recommendedName>
</protein>
<keyword evidence="3" id="KW-0812">Transmembrane</keyword>
<sequence>MGVARAQDCSNCLYEGEHCYVYPDTHQCMFGCKPGWVGDNCQQRCDRKCAECRQVMSLQECTRCSVMGYYGPECNLRCSENCQGFYSNAATCDFYGNCIYGCKEPWSGRTCSEQNCTILHCTECRMAAQQYIYCYKCEEGYFWDNNLLLCKPCSDHCSQPCSPYSGHCSCKAGWIGSLCDTRCNLASCLNCTVNREKVECAVCELGKYPSNGICVSCEDRNCIGHCNSSRGDCPDGCKPGWYGKNFNCNLTCDMANCNQCSLSFSGAALCLKCKPGFYLYNKACLKCPDYCIDGLCNDFNGNCKECISGYYGEKCRWRCSDGCIGTVCNISGECQCREDWYGPYCDRKCPSYCTVESCRNYNSTLGCVECEPGRYGLYCQSKCHDNCQIVTTQNTRFKYCIKESGECRDGCITGFYGGDCSIPCTSGCYGSCNRSTGECESGCTLSTYGKRCDLSCPSNCQRPLAGYQRACDMVTGACENGCTVGFTGLFCNESCAKNCRDNTCDQNGDCVFGCREGYTGKNCDLICQRDCGDSCFPNCLNGICHLKSKLCTAGCSLGWWGESCNISCKAECQEGNCSQHDGTCLGPCLSGYYGAKCDRRCSPYCVNKVCNKNSGSCKDGCSERTIYGPECVDTCSKACLNQACDQLTGACLGCPAGKQGSLCEQDCLPGWYGESCEDQCGNCKDGNPCSILDGTCPAGAGCEVGWTGLQCQQNLLGQSSAQAGSMNMSIGVGVGVSLAVVVMVIVIAVYFLWRQRTDKAKRHQSREHVVVYKDSTASIEQVPTTSSAGVLATDAGESDSARSDNLLLGTDTPVIHADLDSCFHDNGFFKLYKGKTNMKAGKRECCVKIHNLDDTRLDSKDHWTRLMNECELQRLSCAHTNIVQLFSTYQNKNWFNIALEPCMSKNLHNYLLTSPQPDKSQEKSCVFRLLQYCMDVTSAVSHLHQLKILHRQIEASHVYLTAQNVAKLGDFYWAKLVTDQNFELERYVLESSYALLSPETLLHNQYTFQSDVWSLGLLFWEVLSLGKTPYEGLSPERHRRTVIEGDRPCRPSLAHSYVYRLMTSCWHYSPTDRPDVENVLKQLLDIQQQSVSAPGVVDRASRSSEGQGYTSANSKLGTPSSGSSSPTRPSSNGEDYVSNKDLGARTISHSRTQQGGSKLANKVGNLLNGSHVEDSARRDPKTQAADFHVNYQTDGSYTQHYEREKESITGNQTAGSSLENMPRKQHIGSYPQKYHIKHQTGSPMENIRGKGYQSSESNEDKQKQKNQTGSNMEYSPGSQKAGSPQNHNSDIRREEKKLASIIETEI</sequence>
<feature type="compositionally biased region" description="Basic and acidic residues" evidence="2">
    <location>
        <begin position="1289"/>
        <end position="1298"/>
    </location>
</feature>
<feature type="region of interest" description="Disordered" evidence="2">
    <location>
        <begin position="1205"/>
        <end position="1224"/>
    </location>
</feature>
<dbReference type="Gene3D" id="2.170.300.10">
    <property type="entry name" value="Tie2 ligand-binding domain superfamily"/>
    <property type="match status" value="1"/>
</dbReference>
<gene>
    <name evidence="5" type="ORF">DPMN_082511</name>
</gene>
<reference evidence="5" key="1">
    <citation type="journal article" date="2019" name="bioRxiv">
        <title>The Genome of the Zebra Mussel, Dreissena polymorpha: A Resource for Invasive Species Research.</title>
        <authorList>
            <person name="McCartney M.A."/>
            <person name="Auch B."/>
            <person name="Kono T."/>
            <person name="Mallez S."/>
            <person name="Zhang Y."/>
            <person name="Obille A."/>
            <person name="Becker A."/>
            <person name="Abrahante J.E."/>
            <person name="Garbe J."/>
            <person name="Badalamenti J.P."/>
            <person name="Herman A."/>
            <person name="Mangelson H."/>
            <person name="Liachko I."/>
            <person name="Sullivan S."/>
            <person name="Sone E.D."/>
            <person name="Koren S."/>
            <person name="Silverstein K.A.T."/>
            <person name="Beckman K.B."/>
            <person name="Gohl D.M."/>
        </authorList>
    </citation>
    <scope>NUCLEOTIDE SEQUENCE</scope>
    <source>
        <strain evidence="5">Duluth1</strain>
        <tissue evidence="5">Whole animal</tissue>
    </source>
</reference>
<dbReference type="InterPro" id="IPR001245">
    <property type="entry name" value="Ser-Thr/Tyr_kinase_cat_dom"/>
</dbReference>